<gene>
    <name evidence="2" type="ORF">P280DRAFT_329928</name>
</gene>
<dbReference type="Proteomes" id="UP000799753">
    <property type="component" value="Unassembled WGS sequence"/>
</dbReference>
<accession>A0A6A6RZ75</accession>
<protein>
    <submittedName>
        <fullName evidence="2">Uncharacterized protein</fullName>
    </submittedName>
</protein>
<dbReference type="EMBL" id="MU006784">
    <property type="protein sequence ID" value="KAF2640846.1"/>
    <property type="molecule type" value="Genomic_DNA"/>
</dbReference>
<feature type="region of interest" description="Disordered" evidence="1">
    <location>
        <begin position="245"/>
        <end position="268"/>
    </location>
</feature>
<organism evidence="2 3">
    <name type="scientific">Massarina eburnea CBS 473.64</name>
    <dbReference type="NCBI Taxonomy" id="1395130"/>
    <lineage>
        <taxon>Eukaryota</taxon>
        <taxon>Fungi</taxon>
        <taxon>Dikarya</taxon>
        <taxon>Ascomycota</taxon>
        <taxon>Pezizomycotina</taxon>
        <taxon>Dothideomycetes</taxon>
        <taxon>Pleosporomycetidae</taxon>
        <taxon>Pleosporales</taxon>
        <taxon>Massarineae</taxon>
        <taxon>Massarinaceae</taxon>
        <taxon>Massarina</taxon>
    </lineage>
</organism>
<evidence type="ECO:0000256" key="1">
    <source>
        <dbReference type="SAM" id="MobiDB-lite"/>
    </source>
</evidence>
<dbReference type="AlphaFoldDB" id="A0A6A6RZ75"/>
<evidence type="ECO:0000313" key="3">
    <source>
        <dbReference type="Proteomes" id="UP000799753"/>
    </source>
</evidence>
<keyword evidence="3" id="KW-1185">Reference proteome</keyword>
<reference evidence="2" key="1">
    <citation type="journal article" date="2020" name="Stud. Mycol.">
        <title>101 Dothideomycetes genomes: a test case for predicting lifestyles and emergence of pathogens.</title>
        <authorList>
            <person name="Haridas S."/>
            <person name="Albert R."/>
            <person name="Binder M."/>
            <person name="Bloem J."/>
            <person name="Labutti K."/>
            <person name="Salamov A."/>
            <person name="Andreopoulos B."/>
            <person name="Baker S."/>
            <person name="Barry K."/>
            <person name="Bills G."/>
            <person name="Bluhm B."/>
            <person name="Cannon C."/>
            <person name="Castanera R."/>
            <person name="Culley D."/>
            <person name="Daum C."/>
            <person name="Ezra D."/>
            <person name="Gonzalez J."/>
            <person name="Henrissat B."/>
            <person name="Kuo A."/>
            <person name="Liang C."/>
            <person name="Lipzen A."/>
            <person name="Lutzoni F."/>
            <person name="Magnuson J."/>
            <person name="Mondo S."/>
            <person name="Nolan M."/>
            <person name="Ohm R."/>
            <person name="Pangilinan J."/>
            <person name="Park H.-J."/>
            <person name="Ramirez L."/>
            <person name="Alfaro M."/>
            <person name="Sun H."/>
            <person name="Tritt A."/>
            <person name="Yoshinaga Y."/>
            <person name="Zwiers L.-H."/>
            <person name="Turgeon B."/>
            <person name="Goodwin S."/>
            <person name="Spatafora J."/>
            <person name="Crous P."/>
            <person name="Grigoriev I."/>
        </authorList>
    </citation>
    <scope>NUCLEOTIDE SEQUENCE</scope>
    <source>
        <strain evidence="2">CBS 473.64</strain>
    </source>
</reference>
<proteinExistence type="predicted"/>
<sequence>MYLGTLYAESAIRLKTRRGTICAVYVRKGVFWGPAGFPFGSVWCIRLHGDERCVWLLRCKEGLGNQISAYSLFSFFPHAYSGRFVGEVGLSRFHHEILSSSHPYDTTPPSPLDAIPHPFFYFCISSTSSHFPNHPPAAIPFPSLPTSFGKVIESHLSDMCNRIHRTLRRSSILIRTNHGKCEKYSLFPLLPACDPLSISIPYHPRLTLRNNNTTRCRVTLGHVTTTIKPSYPIVSGATFVKSGSNSCSPSTSAPTHNPSSSTRWRPSRRDVMITQRSGSLREALPCSCRS</sequence>
<evidence type="ECO:0000313" key="2">
    <source>
        <dbReference type="EMBL" id="KAF2640846.1"/>
    </source>
</evidence>
<name>A0A6A6RZ75_9PLEO</name>
<feature type="compositionally biased region" description="Polar residues" evidence="1">
    <location>
        <begin position="245"/>
        <end position="257"/>
    </location>
</feature>